<dbReference type="EMBL" id="JAPFFJ010000009">
    <property type="protein sequence ID" value="KAJ6420294.1"/>
    <property type="molecule type" value="Genomic_DNA"/>
</dbReference>
<dbReference type="AlphaFoldDB" id="A0AAD6KB70"/>
<accession>A0AAD6KB70</accession>
<sequence length="80" mass="9160">MKSGNKLFCIYRDVKASNVLLRWDLLLKQPVWFGLELLDILHQSSRESHSTSGDVESERSPEEVKLLEGSEACRSVRKIT</sequence>
<organism evidence="1 2">
    <name type="scientific">Salix udensis</name>
    <dbReference type="NCBI Taxonomy" id="889485"/>
    <lineage>
        <taxon>Eukaryota</taxon>
        <taxon>Viridiplantae</taxon>
        <taxon>Streptophyta</taxon>
        <taxon>Embryophyta</taxon>
        <taxon>Tracheophyta</taxon>
        <taxon>Spermatophyta</taxon>
        <taxon>Magnoliopsida</taxon>
        <taxon>eudicotyledons</taxon>
        <taxon>Gunneridae</taxon>
        <taxon>Pentapetalae</taxon>
        <taxon>rosids</taxon>
        <taxon>fabids</taxon>
        <taxon>Malpighiales</taxon>
        <taxon>Salicaceae</taxon>
        <taxon>Saliceae</taxon>
        <taxon>Salix</taxon>
    </lineage>
</organism>
<dbReference type="InterPro" id="IPR008271">
    <property type="entry name" value="Ser/Thr_kinase_AS"/>
</dbReference>
<reference evidence="1 2" key="1">
    <citation type="journal article" date="2023" name="Int. J. Mol. Sci.">
        <title>De Novo Assembly and Annotation of 11 Diverse Shrub Willow (Salix) Genomes Reveals Novel Gene Organization in Sex-Linked Regions.</title>
        <authorList>
            <person name="Hyden B."/>
            <person name="Feng K."/>
            <person name="Yates T.B."/>
            <person name="Jawdy S."/>
            <person name="Cereghino C."/>
            <person name="Smart L.B."/>
            <person name="Muchero W."/>
        </authorList>
    </citation>
    <scope>NUCLEOTIDE SEQUENCE [LARGE SCALE GENOMIC DNA]</scope>
    <source>
        <tissue evidence="1">Shoot tip</tissue>
    </source>
</reference>
<evidence type="ECO:0000313" key="2">
    <source>
        <dbReference type="Proteomes" id="UP001162972"/>
    </source>
</evidence>
<evidence type="ECO:0000313" key="1">
    <source>
        <dbReference type="EMBL" id="KAJ6420294.1"/>
    </source>
</evidence>
<dbReference type="GO" id="GO:0004672">
    <property type="term" value="F:protein kinase activity"/>
    <property type="evidence" value="ECO:0007669"/>
    <property type="project" value="InterPro"/>
</dbReference>
<comment type="caution">
    <text evidence="1">The sequence shown here is derived from an EMBL/GenBank/DDBJ whole genome shotgun (WGS) entry which is preliminary data.</text>
</comment>
<dbReference type="Proteomes" id="UP001162972">
    <property type="component" value="Chromosome 7"/>
</dbReference>
<dbReference type="PROSITE" id="PS00108">
    <property type="entry name" value="PROTEIN_KINASE_ST"/>
    <property type="match status" value="1"/>
</dbReference>
<evidence type="ECO:0008006" key="3">
    <source>
        <dbReference type="Google" id="ProtNLM"/>
    </source>
</evidence>
<protein>
    <recommendedName>
        <fullName evidence="3">Protein kinase domain-containing protein</fullName>
    </recommendedName>
</protein>
<keyword evidence="2" id="KW-1185">Reference proteome</keyword>
<gene>
    <name evidence="1" type="ORF">OIU84_030249</name>
</gene>
<proteinExistence type="predicted"/>
<name>A0AAD6KB70_9ROSI</name>